<comment type="caution">
    <text evidence="13">The sequence shown here is derived from an EMBL/GenBank/DDBJ whole genome shotgun (WGS) entry which is preliminary data.</text>
</comment>
<evidence type="ECO:0000256" key="2">
    <source>
        <dbReference type="ARBA" id="ARBA00006825"/>
    </source>
</evidence>
<dbReference type="PANTHER" id="PTHR30525">
    <property type="entry name" value="1-DEOXY-D-XYLULOSE 5-PHOSPHATE REDUCTOISOMERASE"/>
    <property type="match status" value="1"/>
</dbReference>
<comment type="similarity">
    <text evidence="2 9">Belongs to the DXR family.</text>
</comment>
<feature type="binding site" evidence="9">
    <location>
        <position position="204"/>
    </location>
    <ligand>
        <name>NADPH</name>
        <dbReference type="ChEBI" id="CHEBI:57783"/>
    </ligand>
</feature>
<feature type="binding site" evidence="9">
    <location>
        <position position="175"/>
    </location>
    <ligand>
        <name>1-deoxy-D-xylulose 5-phosphate</name>
        <dbReference type="ChEBI" id="CHEBI:57792"/>
    </ligand>
</feature>
<dbReference type="SUPFAM" id="SSF55347">
    <property type="entry name" value="Glyceraldehyde-3-phosphate dehydrogenase-like, C-terminal domain"/>
    <property type="match status" value="1"/>
</dbReference>
<comment type="cofactor">
    <cofactor evidence="9">
        <name>Mg(2+)</name>
        <dbReference type="ChEBI" id="CHEBI:18420"/>
    </cofactor>
    <cofactor evidence="9">
        <name>Mn(2+)</name>
        <dbReference type="ChEBI" id="CHEBI:29035"/>
    </cofactor>
</comment>
<feature type="binding site" evidence="9">
    <location>
        <position position="125"/>
    </location>
    <ligand>
        <name>NADPH</name>
        <dbReference type="ChEBI" id="CHEBI:57783"/>
    </ligand>
</feature>
<dbReference type="Gene3D" id="3.40.50.720">
    <property type="entry name" value="NAD(P)-binding Rossmann-like Domain"/>
    <property type="match status" value="1"/>
</dbReference>
<dbReference type="InterPro" id="IPR013644">
    <property type="entry name" value="DXP_reductoisomerase_C"/>
</dbReference>
<dbReference type="EMBL" id="JANQAO010000003">
    <property type="protein sequence ID" value="MDM5148031.1"/>
    <property type="molecule type" value="Genomic_DNA"/>
</dbReference>
<feature type="binding site" evidence="9">
    <location>
        <position position="211"/>
    </location>
    <ligand>
        <name>1-deoxy-D-xylulose 5-phosphate</name>
        <dbReference type="ChEBI" id="CHEBI:57792"/>
    </ligand>
</feature>
<evidence type="ECO:0000256" key="4">
    <source>
        <dbReference type="ARBA" id="ARBA00022857"/>
    </source>
</evidence>
<feature type="binding site" evidence="9">
    <location>
        <position position="37"/>
    </location>
    <ligand>
        <name>NADPH</name>
        <dbReference type="ChEBI" id="CHEBI:57783"/>
    </ligand>
</feature>
<keyword evidence="3 9" id="KW-0479">Metal-binding</keyword>
<feature type="binding site" evidence="9">
    <location>
        <position position="216"/>
    </location>
    <ligand>
        <name>1-deoxy-D-xylulose 5-phosphate</name>
        <dbReference type="ChEBI" id="CHEBI:57792"/>
    </ligand>
</feature>
<dbReference type="InterPro" id="IPR036291">
    <property type="entry name" value="NAD(P)-bd_dom_sf"/>
</dbReference>
<dbReference type="Pfam" id="PF08436">
    <property type="entry name" value="DXP_redisom_C"/>
    <property type="match status" value="1"/>
</dbReference>
<feature type="binding site" evidence="9">
    <location>
        <position position="220"/>
    </location>
    <ligand>
        <name>1-deoxy-D-xylulose 5-phosphate</name>
        <dbReference type="ChEBI" id="CHEBI:57792"/>
    </ligand>
</feature>
<feature type="binding site" evidence="9">
    <location>
        <position position="11"/>
    </location>
    <ligand>
        <name>NADPH</name>
        <dbReference type="ChEBI" id="CHEBI:57783"/>
    </ligand>
</feature>
<feature type="binding site" evidence="9">
    <location>
        <position position="12"/>
    </location>
    <ligand>
        <name>NADPH</name>
        <dbReference type="ChEBI" id="CHEBI:57783"/>
    </ligand>
</feature>
<dbReference type="HAMAP" id="MF_00183">
    <property type="entry name" value="DXP_reductoisom"/>
    <property type="match status" value="1"/>
</dbReference>
<dbReference type="InterPro" id="IPR003821">
    <property type="entry name" value="DXP_reductoisomerase"/>
</dbReference>
<evidence type="ECO:0000259" key="10">
    <source>
        <dbReference type="Pfam" id="PF02670"/>
    </source>
</evidence>
<gene>
    <name evidence="9 13" type="primary">dxr</name>
    <name evidence="13" type="ORF">NQX30_06585</name>
</gene>
<sequence length="384" mass="40855">MTRRLCVLGATGSVGSATLEIARTHPSRFELAVLAAGNDDTTMTQLCAEFRPPLAIMNDEAAAQRLDRKLRAEHIPTRVTGGTEAVRTAPLEESCCTVVAAISGACGLPPVLTAAQNGLRLLLANKEALVIAGELVMNTARANGAEVLPIDSEHAALFELLAGNDEFEKLWLTASGGALSKLPLNQFDTVSPAQVLAHPTWSMGPKITVDSATMMNKALEVIEASVLFSAASENIGVVLHPQSIVHALVEKNDGSLIAQLSSPDMRQPIARMLSWPDDNTGFRQSPPKWETLSSLTFAKPEATRYPCLQLARDALAIGGAAPAVLSAANEVAVTRFLRGDIKFTRIAHINTEALEQYAHHAATTLEDLWAADSSARLWAAEATA</sequence>
<evidence type="ECO:0000313" key="13">
    <source>
        <dbReference type="EMBL" id="MDM5148031.1"/>
    </source>
</evidence>
<feature type="binding site" evidence="9">
    <location>
        <position position="153"/>
    </location>
    <ligand>
        <name>1-deoxy-D-xylulose 5-phosphate</name>
        <dbReference type="ChEBI" id="CHEBI:57792"/>
    </ligand>
</feature>
<feature type="domain" description="1-deoxy-D-xylulose 5-phosphate reductoisomerase C-terminal" evidence="11">
    <location>
        <begin position="147"/>
        <end position="228"/>
    </location>
</feature>
<evidence type="ECO:0000256" key="6">
    <source>
        <dbReference type="ARBA" id="ARBA00023211"/>
    </source>
</evidence>
<evidence type="ECO:0000256" key="8">
    <source>
        <dbReference type="ARBA" id="ARBA00048543"/>
    </source>
</evidence>
<feature type="domain" description="1-deoxy-D-xylulose 5-phosphate reductoisomerase N-terminal" evidence="10">
    <location>
        <begin position="5"/>
        <end position="133"/>
    </location>
</feature>
<protein>
    <recommendedName>
        <fullName evidence="9">1-deoxy-D-xylulose 5-phosphate reductoisomerase</fullName>
        <shortName evidence="9">DXP reductoisomerase</shortName>
        <ecNumber evidence="9">1.1.1.267</ecNumber>
    </recommendedName>
    <alternativeName>
        <fullName evidence="9">1-deoxyxylulose-5-phosphate reductoisomerase</fullName>
    </alternativeName>
    <alternativeName>
        <fullName evidence="9">2-C-methyl-D-erythritol 4-phosphate synthase</fullName>
    </alternativeName>
</protein>
<keyword evidence="6 9" id="KW-0464">Manganese</keyword>
<comment type="caution">
    <text evidence="9">Lacks conserved residue(s) required for the propagation of feature annotation.</text>
</comment>
<comment type="function">
    <text evidence="9">Catalyzes the NADPH-dependent rearrangement and reduction of 1-deoxy-D-xylulose-5-phosphate (DXP) to 2-C-methyl-D-erythritol 4-phosphate (MEP).</text>
</comment>
<keyword evidence="14" id="KW-1185">Reference proteome</keyword>
<evidence type="ECO:0000259" key="11">
    <source>
        <dbReference type="Pfam" id="PF08436"/>
    </source>
</evidence>
<dbReference type="Proteomes" id="UP001168167">
    <property type="component" value="Unassembled WGS sequence"/>
</dbReference>
<name>A0ABT7QMV8_9GAMM</name>
<accession>A0ABT7QMV8</accession>
<evidence type="ECO:0000256" key="1">
    <source>
        <dbReference type="ARBA" id="ARBA00005094"/>
    </source>
</evidence>
<dbReference type="Gene3D" id="1.10.1740.10">
    <property type="match status" value="1"/>
</dbReference>
<feature type="binding site" evidence="9">
    <location>
        <position position="151"/>
    </location>
    <ligand>
        <name>Mn(2+)</name>
        <dbReference type="ChEBI" id="CHEBI:29035"/>
    </ligand>
</feature>
<evidence type="ECO:0000256" key="3">
    <source>
        <dbReference type="ARBA" id="ARBA00022723"/>
    </source>
</evidence>
<feature type="binding site" evidence="9">
    <location>
        <position position="220"/>
    </location>
    <ligand>
        <name>Mn(2+)</name>
        <dbReference type="ChEBI" id="CHEBI:29035"/>
    </ligand>
</feature>
<dbReference type="NCBIfam" id="TIGR00243">
    <property type="entry name" value="Dxr"/>
    <property type="match status" value="1"/>
</dbReference>
<comment type="pathway">
    <text evidence="1 9">Isoprenoid biosynthesis; isopentenyl diphosphate biosynthesis via DXP pathway; isopentenyl diphosphate from 1-deoxy-D-xylulose 5-phosphate: step 1/6.</text>
</comment>
<feature type="binding site" evidence="9">
    <location>
        <position position="127"/>
    </location>
    <ligand>
        <name>NADPH</name>
        <dbReference type="ChEBI" id="CHEBI:57783"/>
    </ligand>
</feature>
<dbReference type="InterPro" id="IPR026877">
    <property type="entry name" value="DXPR_C"/>
</dbReference>
<evidence type="ECO:0000313" key="14">
    <source>
        <dbReference type="Proteomes" id="UP001168167"/>
    </source>
</evidence>
<dbReference type="GO" id="GO:0030604">
    <property type="term" value="F:1-deoxy-D-xylulose-5-phosphate reductoisomerase activity"/>
    <property type="evidence" value="ECO:0007669"/>
    <property type="project" value="UniProtKB-EC"/>
</dbReference>
<evidence type="ECO:0000256" key="7">
    <source>
        <dbReference type="ARBA" id="ARBA00023229"/>
    </source>
</evidence>
<dbReference type="SUPFAM" id="SSF69055">
    <property type="entry name" value="1-deoxy-D-xylulose-5-phosphate reductoisomerase, C-terminal domain"/>
    <property type="match status" value="1"/>
</dbReference>
<dbReference type="SUPFAM" id="SSF51735">
    <property type="entry name" value="NAD(P)-binding Rossmann-fold domains"/>
    <property type="match status" value="1"/>
</dbReference>
<keyword evidence="5 9" id="KW-0560">Oxidoreductase</keyword>
<feature type="binding site" evidence="9">
    <location>
        <position position="13"/>
    </location>
    <ligand>
        <name>NADPH</name>
        <dbReference type="ChEBI" id="CHEBI:57783"/>
    </ligand>
</feature>
<proteinExistence type="inferred from homology"/>
<keyword evidence="7 9" id="KW-0414">Isoprene biosynthesis</keyword>
<feature type="binding site" evidence="9">
    <location>
        <position position="198"/>
    </location>
    <ligand>
        <name>1-deoxy-D-xylulose 5-phosphate</name>
        <dbReference type="ChEBI" id="CHEBI:57792"/>
    </ligand>
</feature>
<dbReference type="Pfam" id="PF02670">
    <property type="entry name" value="DXP_reductoisom"/>
    <property type="match status" value="1"/>
</dbReference>
<feature type="domain" description="DXP reductoisomerase C-terminal" evidence="12">
    <location>
        <begin position="260"/>
        <end position="376"/>
    </location>
</feature>
<evidence type="ECO:0000256" key="9">
    <source>
        <dbReference type="HAMAP-Rule" id="MF_00183"/>
    </source>
</evidence>
<reference evidence="13" key="2">
    <citation type="journal article" date="2023" name="Microbiome">
        <title>Synthase-selected sorting approach identifies a beta-lactone synthase in a nudibranch symbiotic bacterium.</title>
        <authorList>
            <person name="Dzunkova M."/>
            <person name="La Clair J.J."/>
            <person name="Tyml T."/>
            <person name="Doud D."/>
            <person name="Schulz F."/>
            <person name="Piquer-Esteban S."/>
            <person name="Porcel Sanchis D."/>
            <person name="Osborn A."/>
            <person name="Robinson D."/>
            <person name="Louie K.B."/>
            <person name="Bowen B.P."/>
            <person name="Bowers R.M."/>
            <person name="Lee J."/>
            <person name="Arnau V."/>
            <person name="Diaz-Villanueva W."/>
            <person name="Stepanauskas R."/>
            <person name="Gosliner T."/>
            <person name="Date S.V."/>
            <person name="Northen T.R."/>
            <person name="Cheng J.F."/>
            <person name="Burkart M.D."/>
            <person name="Woyke T."/>
        </authorList>
    </citation>
    <scope>NUCLEOTIDE SEQUENCE</scope>
    <source>
        <strain evidence="13">Df01</strain>
    </source>
</reference>
<dbReference type="Pfam" id="PF13288">
    <property type="entry name" value="DXPR_C"/>
    <property type="match status" value="1"/>
</dbReference>
<feature type="binding site" evidence="9">
    <location>
        <position position="152"/>
    </location>
    <ligand>
        <name>1-deoxy-D-xylulose 5-phosphate</name>
        <dbReference type="ChEBI" id="CHEBI:57792"/>
    </ligand>
</feature>
<feature type="binding site" evidence="9">
    <location>
        <position position="126"/>
    </location>
    <ligand>
        <name>1-deoxy-D-xylulose 5-phosphate</name>
        <dbReference type="ChEBI" id="CHEBI:57792"/>
    </ligand>
</feature>
<feature type="binding site" evidence="9">
    <location>
        <position position="217"/>
    </location>
    <ligand>
        <name>1-deoxy-D-xylulose 5-phosphate</name>
        <dbReference type="ChEBI" id="CHEBI:57792"/>
    </ligand>
</feature>
<dbReference type="InterPro" id="IPR036169">
    <property type="entry name" value="DXPR_C_sf"/>
</dbReference>
<keyword evidence="4 9" id="KW-0521">NADP</keyword>
<evidence type="ECO:0000259" key="12">
    <source>
        <dbReference type="Pfam" id="PF13288"/>
    </source>
</evidence>
<keyword evidence="9" id="KW-0460">Magnesium</keyword>
<dbReference type="InterPro" id="IPR013512">
    <property type="entry name" value="DXP_reductoisomerase_N"/>
</dbReference>
<feature type="binding site" evidence="9">
    <location>
        <position position="153"/>
    </location>
    <ligand>
        <name>Mn(2+)</name>
        <dbReference type="ChEBI" id="CHEBI:29035"/>
    </ligand>
</feature>
<feature type="binding site" evidence="9">
    <location>
        <position position="14"/>
    </location>
    <ligand>
        <name>NADPH</name>
        <dbReference type="ChEBI" id="CHEBI:57783"/>
    </ligand>
</feature>
<dbReference type="PANTHER" id="PTHR30525:SF0">
    <property type="entry name" value="1-DEOXY-D-XYLULOSE 5-PHOSPHATE REDUCTOISOMERASE, CHLOROPLASTIC"/>
    <property type="match status" value="1"/>
</dbReference>
<reference evidence="13" key="1">
    <citation type="submission" date="2022-08" db="EMBL/GenBank/DDBJ databases">
        <authorList>
            <person name="Dzunkova M."/>
            <person name="La Clair J."/>
            <person name="Tyml T."/>
            <person name="Doud D."/>
            <person name="Schulz F."/>
            <person name="Piquer S."/>
            <person name="Porcel Sanchis D."/>
            <person name="Osborn A."/>
            <person name="Robinson D."/>
            <person name="Louie K.B."/>
            <person name="Bowen B.P."/>
            <person name="Bowers R."/>
            <person name="Lee J."/>
            <person name="Arnau Llombart V."/>
            <person name="Diaz Villanueva W."/>
            <person name="Gosliner T."/>
            <person name="Northen T."/>
            <person name="Cheng J.-F."/>
            <person name="Burkart M.D."/>
            <person name="Woyke T."/>
        </authorList>
    </citation>
    <scope>NUCLEOTIDE SEQUENCE</scope>
    <source>
        <strain evidence="13">Df01</strain>
    </source>
</reference>
<organism evidence="13 14">
    <name type="scientific">Candidatus Doriopsillibacter californiensis</name>
    <dbReference type="NCBI Taxonomy" id="2970740"/>
    <lineage>
        <taxon>Bacteria</taxon>
        <taxon>Pseudomonadati</taxon>
        <taxon>Pseudomonadota</taxon>
        <taxon>Gammaproteobacteria</taxon>
        <taxon>Candidatus Tethybacterales</taxon>
        <taxon>Candidatus Persebacteraceae</taxon>
        <taxon>Candidatus Doriopsillibacter</taxon>
    </lineage>
</organism>
<dbReference type="EC" id="1.1.1.267" evidence="9"/>
<comment type="catalytic activity">
    <reaction evidence="8">
        <text>2-C-methyl-D-erythritol 4-phosphate + NADP(+) = 1-deoxy-D-xylulose 5-phosphate + NADPH + H(+)</text>
        <dbReference type="Rhea" id="RHEA:13717"/>
        <dbReference type="ChEBI" id="CHEBI:15378"/>
        <dbReference type="ChEBI" id="CHEBI:57783"/>
        <dbReference type="ChEBI" id="CHEBI:57792"/>
        <dbReference type="ChEBI" id="CHEBI:58262"/>
        <dbReference type="ChEBI" id="CHEBI:58349"/>
        <dbReference type="EC" id="1.1.1.267"/>
    </reaction>
    <physiologicalReaction direction="right-to-left" evidence="8">
        <dbReference type="Rhea" id="RHEA:13719"/>
    </physiologicalReaction>
</comment>
<dbReference type="PIRSF" id="PIRSF006205">
    <property type="entry name" value="Dxp_reductismrs"/>
    <property type="match status" value="1"/>
</dbReference>
<evidence type="ECO:0000256" key="5">
    <source>
        <dbReference type="ARBA" id="ARBA00023002"/>
    </source>
</evidence>